<dbReference type="PANTHER" id="PTHR11532">
    <property type="entry name" value="PROTEASE M14 CARBOXYPEPTIDASE"/>
    <property type="match status" value="1"/>
</dbReference>
<reference evidence="1 2" key="1">
    <citation type="submission" date="2019-08" db="EMBL/GenBank/DDBJ databases">
        <title>The genome of the soybean aphid Biotype 1, its phylome, world population structure and adaptation to the North American continent.</title>
        <authorList>
            <person name="Giordano R."/>
            <person name="Donthu R.K."/>
            <person name="Hernandez A.G."/>
            <person name="Wright C.L."/>
            <person name="Zimin A.V."/>
        </authorList>
    </citation>
    <scope>NUCLEOTIDE SEQUENCE [LARGE SCALE GENOMIC DNA]</scope>
    <source>
        <tissue evidence="1">Whole aphids</tissue>
    </source>
</reference>
<keyword evidence="2" id="KW-1185">Reference proteome</keyword>
<dbReference type="CDD" id="cd11308">
    <property type="entry name" value="Peptidase_M14NE-CP-C_like"/>
    <property type="match status" value="1"/>
</dbReference>
<protein>
    <submittedName>
        <fullName evidence="1">Uncharacterized protein</fullName>
    </submittedName>
</protein>
<accession>A0A6G0TS74</accession>
<dbReference type="InterPro" id="IPR008969">
    <property type="entry name" value="CarboxyPept-like_regulatory"/>
</dbReference>
<gene>
    <name evidence="1" type="ORF">AGLY_005836</name>
</gene>
<dbReference type="GO" id="GO:0016485">
    <property type="term" value="P:protein processing"/>
    <property type="evidence" value="ECO:0007669"/>
    <property type="project" value="TreeGrafter"/>
</dbReference>
<evidence type="ECO:0000313" key="1">
    <source>
        <dbReference type="EMBL" id="KAE9537864.1"/>
    </source>
</evidence>
<dbReference type="GO" id="GO:0005615">
    <property type="term" value="C:extracellular space"/>
    <property type="evidence" value="ECO:0007669"/>
    <property type="project" value="TreeGrafter"/>
</dbReference>
<dbReference type="Proteomes" id="UP000475862">
    <property type="component" value="Unassembled WGS sequence"/>
</dbReference>
<dbReference type="AlphaFoldDB" id="A0A6G0TS74"/>
<dbReference type="Gene3D" id="2.60.40.1120">
    <property type="entry name" value="Carboxypeptidase-like, regulatory domain"/>
    <property type="match status" value="1"/>
</dbReference>
<dbReference type="PANTHER" id="PTHR11532:SF93">
    <property type="entry name" value="CARBOXYPEPTIDASE E"/>
    <property type="match status" value="1"/>
</dbReference>
<sequence length="304" mass="34446">MIIILNKSTIKRKFEDKYAYVFSHIGIKGIIKDAATLKPIVNAFIKVENVTNGILSPILHDVTSVQDGDYYRLLTNGDYHVTASMDGYLSSTKLVTVENKFHSEAKILNFNLQPIIIPSTYSKKRKRLAYSNTITGDKLHCITIIPETYTLTNSALLTIVALCSEYLKYLYLDLYENRKGKGNLNILITTNYCEGSPSLKMNIFKIVTITYKTKVTCLLYFEKRVFVYIFTDWFYFYSIPDLYIGVQNSLDIFKCSVTAILIDGLLVGGMGESTQTFLRSRISMIAEKAPHPLVTCRPVNEVGL</sequence>
<dbReference type="OrthoDB" id="10249045at2759"/>
<dbReference type="SUPFAM" id="SSF49464">
    <property type="entry name" value="Carboxypeptidase regulatory domain-like"/>
    <property type="match status" value="1"/>
</dbReference>
<dbReference type="GO" id="GO:0006518">
    <property type="term" value="P:peptide metabolic process"/>
    <property type="evidence" value="ECO:0007669"/>
    <property type="project" value="TreeGrafter"/>
</dbReference>
<dbReference type="GO" id="GO:0004181">
    <property type="term" value="F:metallocarboxypeptidase activity"/>
    <property type="evidence" value="ECO:0007669"/>
    <property type="project" value="TreeGrafter"/>
</dbReference>
<proteinExistence type="predicted"/>
<dbReference type="InterPro" id="IPR050753">
    <property type="entry name" value="Peptidase_M14_domain"/>
</dbReference>
<dbReference type="EMBL" id="VYZN01000017">
    <property type="protein sequence ID" value="KAE9537864.1"/>
    <property type="molecule type" value="Genomic_DNA"/>
</dbReference>
<dbReference type="Pfam" id="PF13620">
    <property type="entry name" value="CarboxypepD_reg"/>
    <property type="match status" value="1"/>
</dbReference>
<evidence type="ECO:0000313" key="2">
    <source>
        <dbReference type="Proteomes" id="UP000475862"/>
    </source>
</evidence>
<comment type="caution">
    <text evidence="1">The sequence shown here is derived from an EMBL/GenBank/DDBJ whole genome shotgun (WGS) entry which is preliminary data.</text>
</comment>
<organism evidence="1 2">
    <name type="scientific">Aphis glycines</name>
    <name type="common">Soybean aphid</name>
    <dbReference type="NCBI Taxonomy" id="307491"/>
    <lineage>
        <taxon>Eukaryota</taxon>
        <taxon>Metazoa</taxon>
        <taxon>Ecdysozoa</taxon>
        <taxon>Arthropoda</taxon>
        <taxon>Hexapoda</taxon>
        <taxon>Insecta</taxon>
        <taxon>Pterygota</taxon>
        <taxon>Neoptera</taxon>
        <taxon>Paraneoptera</taxon>
        <taxon>Hemiptera</taxon>
        <taxon>Sternorrhyncha</taxon>
        <taxon>Aphidomorpha</taxon>
        <taxon>Aphidoidea</taxon>
        <taxon>Aphididae</taxon>
        <taxon>Aphidini</taxon>
        <taxon>Aphis</taxon>
        <taxon>Aphis</taxon>
    </lineage>
</organism>
<name>A0A6G0TS74_APHGL</name>